<protein>
    <submittedName>
        <fullName evidence="1">Uncharacterized protein</fullName>
    </submittedName>
</protein>
<reference evidence="1 2" key="1">
    <citation type="journal article" date="2006" name="Proc. Natl. Acad. Sci. U.S.A.">
        <title>Complete nucleotide sequence of the chlorarachniophyte nucleomorph: nature's smallest nucleus.</title>
        <authorList>
            <person name="Gilson P.R."/>
            <person name="Su V."/>
            <person name="Slamovits C.H."/>
            <person name="Reith M.E."/>
            <person name="Keeling P.J."/>
            <person name="McFadden G.I."/>
        </authorList>
    </citation>
    <scope>NUCLEOTIDE SEQUENCE [LARGE SCALE GENOMIC DNA]</scope>
    <source>
        <strain evidence="2">CCMP621</strain>
    </source>
</reference>
<accession>Q3LWC0</accession>
<keyword evidence="1" id="KW-0542">Nucleomorph</keyword>
<proteinExistence type="predicted"/>
<organism evidence="1 2">
    <name type="scientific">Bigelowiella natans</name>
    <name type="common">Pedinomonas minutissima</name>
    <name type="synonym">Chlorarachnion sp. (strain CCMP621)</name>
    <dbReference type="NCBI Taxonomy" id="227086"/>
    <lineage>
        <taxon>Eukaryota</taxon>
        <taxon>Sar</taxon>
        <taxon>Rhizaria</taxon>
        <taxon>Cercozoa</taxon>
        <taxon>Chlorarachniophyceae</taxon>
        <taxon>Bigelowiella</taxon>
    </lineage>
</organism>
<dbReference type="AlphaFoldDB" id="Q3LWC0"/>
<dbReference type="Proteomes" id="UP000243425">
    <property type="component" value="Nucleomorph 2"/>
</dbReference>
<dbReference type="InterPro" id="IPR015943">
    <property type="entry name" value="WD40/YVTN_repeat-like_dom_sf"/>
</dbReference>
<dbReference type="SUPFAM" id="SSF50978">
    <property type="entry name" value="WD40 repeat-like"/>
    <property type="match status" value="1"/>
</dbReference>
<dbReference type="InterPro" id="IPR036322">
    <property type="entry name" value="WD40_repeat_dom_sf"/>
</dbReference>
<geneLocation type="nucleomorph" evidence="1"/>
<dbReference type="EMBL" id="DQ158857">
    <property type="protein sequence ID" value="ABA27246.1"/>
    <property type="molecule type" value="Genomic_DNA"/>
</dbReference>
<dbReference type="RefSeq" id="XP_001712858.1">
    <property type="nucleotide sequence ID" value="XM_001712806.1"/>
</dbReference>
<evidence type="ECO:0000313" key="1">
    <source>
        <dbReference type="EMBL" id="ABA27246.1"/>
    </source>
</evidence>
<dbReference type="GeneID" id="5788550"/>
<dbReference type="Gene3D" id="2.130.10.10">
    <property type="entry name" value="YVTN repeat-like/Quinoprotein amine dehydrogenase"/>
    <property type="match status" value="2"/>
</dbReference>
<name>Q3LWC0_BIGNA</name>
<sequence>MKLINKYKIINNIRKIISLQKALFLINKNEIYQLKLYNLSMIKIPIVVQWIKIITFDQNFKLIIILTSDNKINILHRPLFLLFQYISYSRKVIFMGFITKYQTLIVITKISVDIWKKTKKKSLFLKKKFLKDNSRLKNFYLGNNSLFLFLHYGNFLKILKIDSNFQQYIDLRKIGIEHFLNVHLYETITFYKKGLNKDRTYNTLIISQDGKIIKFGLKNIKVKNKAMIKGNKITKYKWTIVKKLSSLNKTKISDSNCDTRGNLIVLLINNSYFNIYSLTCLKFLRKMSFINYYYDKCLVTGKYLILANRKHNELVMIDYKKEKIINILLTSKVPVKKCLFTYDSKFIILCLDNSILKLGKVCNFTKTLEIHNIYLLLNNIVAFNGSYRIMGCGDDNKIFIYSLIELKFKKLIKLDCNSKILSIQIDKKDKNFYATNSNFEIFIGSVKNLNIYKVVYYNTLFITDLLINSIERKIIVSSMDKTIKVIEYEKNTNNVVVFYHEYPVIFSKTSTFFRNYLLSFTTHRLMYLWSEKNFCLVKIFNLDSMILDSQMKSSKLSTRDLFQIQFTSCEILQDVFFISCNLPLLISFKIMKFNKQLIQSKESFFFNEAFQKTNATKKICSIKNNYKTIQSSFGRYILIYEKRYLFVFKNIHITKPMIKSMDKVPTKSHTLEENLLLSKNTSNKSLFFDENINTLFLDMNEDAFKNIFLNIRFLNVYQKNVLFEMISKNIFKLIQTKNIFNIFLGFILNDSFIRLVPSFWMSIFKLIKDYLDTMILIVDKLLLY</sequence>
<evidence type="ECO:0000313" key="2">
    <source>
        <dbReference type="Proteomes" id="UP000243425"/>
    </source>
</evidence>